<dbReference type="Gene3D" id="3.90.470.10">
    <property type="entry name" value="Ribosomal protein L22/L17"/>
    <property type="match status" value="1"/>
</dbReference>
<evidence type="ECO:0000256" key="1">
    <source>
        <dbReference type="ARBA" id="ARBA00003478"/>
    </source>
</evidence>
<evidence type="ECO:0000256" key="12">
    <source>
        <dbReference type="RuleBase" id="RU004005"/>
    </source>
</evidence>
<dbReference type="Pfam" id="PF00237">
    <property type="entry name" value="Ribosomal_L22"/>
    <property type="match status" value="1"/>
</dbReference>
<dbReference type="Proteomes" id="UP000215914">
    <property type="component" value="Chromosome 11"/>
</dbReference>
<dbReference type="GO" id="GO:0003735">
    <property type="term" value="F:structural constituent of ribosome"/>
    <property type="evidence" value="ECO:0000318"/>
    <property type="project" value="GO_Central"/>
</dbReference>
<comment type="function">
    <text evidence="1">The globular domain of the protein is located near the polypeptide exit tunnel on the outside of the subunit, while an extended beta-hairpin is found that lines the wall of the exit tunnel in the center of the 70S ribosome.</text>
</comment>
<name>A0A251T6R4_HELAN</name>
<dbReference type="GO" id="GO:0015934">
    <property type="term" value="C:large ribosomal subunit"/>
    <property type="evidence" value="ECO:0000318"/>
    <property type="project" value="GO_Central"/>
</dbReference>
<proteinExistence type="inferred from homology"/>
<comment type="similarity">
    <text evidence="4 12">Belongs to the universal ribosomal protein uL22 family.</text>
</comment>
<comment type="function">
    <text evidence="2">This protein binds specifically to 23S rRNA.</text>
</comment>
<dbReference type="HAMAP" id="MF_01331_B">
    <property type="entry name" value="Ribosomal_uL22_B"/>
    <property type="match status" value="1"/>
</dbReference>
<dbReference type="OMA" id="TTCHITI"/>
<dbReference type="InterPro" id="IPR009019">
    <property type="entry name" value="KH_sf_prok-type"/>
</dbReference>
<evidence type="ECO:0000313" key="14">
    <source>
        <dbReference type="Proteomes" id="UP000215914"/>
    </source>
</evidence>
<dbReference type="PROSITE" id="PS00464">
    <property type="entry name" value="RIBOSOMAL_L22"/>
    <property type="match status" value="1"/>
</dbReference>
<dbReference type="CDD" id="cd00336">
    <property type="entry name" value="Ribosomal_L22"/>
    <property type="match status" value="1"/>
</dbReference>
<dbReference type="EMBL" id="CM007900">
    <property type="protein sequence ID" value="OTG06604.1"/>
    <property type="molecule type" value="Genomic_DNA"/>
</dbReference>
<dbReference type="GO" id="GO:0019843">
    <property type="term" value="F:rRNA binding"/>
    <property type="evidence" value="ECO:0007669"/>
    <property type="project" value="UniProtKB-KW"/>
</dbReference>
<accession>A0A251T6R4</accession>
<evidence type="ECO:0000256" key="8">
    <source>
        <dbReference type="ARBA" id="ARBA00022884"/>
    </source>
</evidence>
<dbReference type="PANTHER" id="PTHR13501">
    <property type="entry name" value="CHLOROPLAST 50S RIBOSOMAL PROTEIN L22-RELATED"/>
    <property type="match status" value="1"/>
</dbReference>
<dbReference type="InterPro" id="IPR047867">
    <property type="entry name" value="Ribosomal_uL22_bac/org-type"/>
</dbReference>
<organism evidence="13 14">
    <name type="scientific">Helianthus annuus</name>
    <name type="common">Common sunflower</name>
    <dbReference type="NCBI Taxonomy" id="4232"/>
    <lineage>
        <taxon>Eukaryota</taxon>
        <taxon>Viridiplantae</taxon>
        <taxon>Streptophyta</taxon>
        <taxon>Embryophyta</taxon>
        <taxon>Tracheophyta</taxon>
        <taxon>Spermatophyta</taxon>
        <taxon>Magnoliopsida</taxon>
        <taxon>eudicotyledons</taxon>
        <taxon>Gunneridae</taxon>
        <taxon>Pentapetalae</taxon>
        <taxon>asterids</taxon>
        <taxon>campanulids</taxon>
        <taxon>Asterales</taxon>
        <taxon>Asteraceae</taxon>
        <taxon>Asteroideae</taxon>
        <taxon>Heliantheae alliance</taxon>
        <taxon>Heliantheae</taxon>
        <taxon>Helianthus</taxon>
    </lineage>
</organism>
<dbReference type="InterPro" id="IPR036394">
    <property type="entry name" value="Ribosomal_uL22_sf"/>
</dbReference>
<evidence type="ECO:0000313" key="13">
    <source>
        <dbReference type="EMBL" id="OTG06604.1"/>
    </source>
</evidence>
<evidence type="ECO:0000256" key="3">
    <source>
        <dbReference type="ARBA" id="ARBA00004474"/>
    </source>
</evidence>
<keyword evidence="10 12" id="KW-0687">Ribonucleoprotein</keyword>
<dbReference type="InterPro" id="IPR018260">
    <property type="entry name" value="Ribosomal_uL22_CS"/>
</dbReference>
<dbReference type="STRING" id="4232.A0A251T6R4"/>
<keyword evidence="7" id="KW-0699">rRNA-binding</keyword>
<comment type="subunit">
    <text evidence="5">Part of the 50S ribosomal subunit.</text>
</comment>
<evidence type="ECO:0000256" key="2">
    <source>
        <dbReference type="ARBA" id="ARBA00003611"/>
    </source>
</evidence>
<dbReference type="NCBIfam" id="TIGR01044">
    <property type="entry name" value="rplV_bact"/>
    <property type="match status" value="1"/>
</dbReference>
<evidence type="ECO:0000256" key="7">
    <source>
        <dbReference type="ARBA" id="ARBA00022730"/>
    </source>
</evidence>
<dbReference type="InParanoid" id="A0A251T6R4"/>
<keyword evidence="14" id="KW-1185">Reference proteome</keyword>
<reference evidence="14" key="1">
    <citation type="journal article" date="2017" name="Nature">
        <title>The sunflower genome provides insights into oil metabolism, flowering and Asterid evolution.</title>
        <authorList>
            <person name="Badouin H."/>
            <person name="Gouzy J."/>
            <person name="Grassa C.J."/>
            <person name="Murat F."/>
            <person name="Staton S.E."/>
            <person name="Cottret L."/>
            <person name="Lelandais-Briere C."/>
            <person name="Owens G.L."/>
            <person name="Carrere S."/>
            <person name="Mayjonade B."/>
            <person name="Legrand L."/>
            <person name="Gill N."/>
            <person name="Kane N.C."/>
            <person name="Bowers J.E."/>
            <person name="Hubner S."/>
            <person name="Bellec A."/>
            <person name="Berard A."/>
            <person name="Berges H."/>
            <person name="Blanchet N."/>
            <person name="Boniface M.C."/>
            <person name="Brunel D."/>
            <person name="Catrice O."/>
            <person name="Chaidir N."/>
            <person name="Claudel C."/>
            <person name="Donnadieu C."/>
            <person name="Faraut T."/>
            <person name="Fievet G."/>
            <person name="Helmstetter N."/>
            <person name="King M."/>
            <person name="Knapp S.J."/>
            <person name="Lai Z."/>
            <person name="Le Paslier M.C."/>
            <person name="Lippi Y."/>
            <person name="Lorenzon L."/>
            <person name="Mandel J.R."/>
            <person name="Marage G."/>
            <person name="Marchand G."/>
            <person name="Marquand E."/>
            <person name="Bret-Mestries E."/>
            <person name="Morien E."/>
            <person name="Nambeesan S."/>
            <person name="Nguyen T."/>
            <person name="Pegot-Espagnet P."/>
            <person name="Pouilly N."/>
            <person name="Raftis F."/>
            <person name="Sallet E."/>
            <person name="Schiex T."/>
            <person name="Thomas J."/>
            <person name="Vandecasteele C."/>
            <person name="Vares D."/>
            <person name="Vear F."/>
            <person name="Vautrin S."/>
            <person name="Crespi M."/>
            <person name="Mangin B."/>
            <person name="Burke J.M."/>
            <person name="Salse J."/>
            <person name="Munos S."/>
            <person name="Vincourt P."/>
            <person name="Rieseberg L.H."/>
            <person name="Langlade N.B."/>
        </authorList>
    </citation>
    <scope>NUCLEOTIDE SEQUENCE [LARGE SCALE GENOMIC DNA]</scope>
    <source>
        <strain evidence="14">cv. SF193</strain>
    </source>
</reference>
<keyword evidence="6" id="KW-0934">Plastid</keyword>
<dbReference type="SUPFAM" id="SSF54814">
    <property type="entry name" value="Prokaryotic type KH domain (KH-domain type II)"/>
    <property type="match status" value="1"/>
</dbReference>
<dbReference type="FunFam" id="3.90.470.10:FF:000006">
    <property type="entry name" value="50S ribosomal protein L22, chloroplastic"/>
    <property type="match status" value="1"/>
</dbReference>
<dbReference type="InterPro" id="IPR005727">
    <property type="entry name" value="Ribosomal_uL22_bac/chlpt-type"/>
</dbReference>
<dbReference type="GO" id="GO:0009536">
    <property type="term" value="C:plastid"/>
    <property type="evidence" value="ECO:0007669"/>
    <property type="project" value="UniProtKB-SubCell"/>
</dbReference>
<dbReference type="PANTHER" id="PTHR13501:SF10">
    <property type="entry name" value="LARGE RIBOSOMAL SUBUNIT PROTEIN UL22M"/>
    <property type="match status" value="1"/>
</dbReference>
<dbReference type="InterPro" id="IPR015946">
    <property type="entry name" value="KH_dom-like_a/b"/>
</dbReference>
<gene>
    <name evidence="13" type="ORF">HannXRQ_Chr11g0321141</name>
</gene>
<dbReference type="Gene3D" id="3.30.300.20">
    <property type="match status" value="1"/>
</dbReference>
<evidence type="ECO:0000256" key="6">
    <source>
        <dbReference type="ARBA" id="ARBA00022640"/>
    </source>
</evidence>
<dbReference type="AlphaFoldDB" id="A0A251T6R4"/>
<evidence type="ECO:0000256" key="10">
    <source>
        <dbReference type="ARBA" id="ARBA00023274"/>
    </source>
</evidence>
<dbReference type="FunCoup" id="A0A251T6R4">
    <property type="interactions" value="541"/>
</dbReference>
<evidence type="ECO:0000256" key="5">
    <source>
        <dbReference type="ARBA" id="ARBA00011838"/>
    </source>
</evidence>
<dbReference type="CDD" id="cd02412">
    <property type="entry name" value="KH-II_30S_S3"/>
    <property type="match status" value="1"/>
</dbReference>
<dbReference type="SUPFAM" id="SSF54843">
    <property type="entry name" value="Ribosomal protein L22"/>
    <property type="match status" value="1"/>
</dbReference>
<dbReference type="GO" id="GO:0006412">
    <property type="term" value="P:translation"/>
    <property type="evidence" value="ECO:0000318"/>
    <property type="project" value="GO_Central"/>
</dbReference>
<keyword evidence="9 12" id="KW-0689">Ribosomal protein</keyword>
<dbReference type="InterPro" id="IPR001063">
    <property type="entry name" value="Ribosomal_uL22"/>
</dbReference>
<evidence type="ECO:0000256" key="11">
    <source>
        <dbReference type="ARBA" id="ARBA00035285"/>
    </source>
</evidence>
<evidence type="ECO:0000256" key="9">
    <source>
        <dbReference type="ARBA" id="ARBA00022980"/>
    </source>
</evidence>
<keyword evidence="8" id="KW-0694">RNA-binding</keyword>
<sequence length="199" mass="22835">MLNKRTTEVYALGQHISMSAHKARRVIDQIRGRSYEETLMILELMPYRACYPIFKLVYSAAANASSNMGSNEANLVISKAEVNKGTIMKRLKPRARGRSFAIQKPTCHITIVMKDISLDEYIDTDSIAWSQNKKKDTTMSYYDMYSNGEHGTKINPIGFRLGTTQGHHSLWFAQPKNYSEGLQEDQKIRNYIKNYVQKI</sequence>
<evidence type="ECO:0000256" key="4">
    <source>
        <dbReference type="ARBA" id="ARBA00009451"/>
    </source>
</evidence>
<comment type="subcellular location">
    <subcellularLocation>
        <location evidence="3">Plastid</location>
    </subcellularLocation>
</comment>
<protein>
    <recommendedName>
        <fullName evidence="11">Large ribosomal subunit protein uL22c</fullName>
    </recommendedName>
</protein>